<dbReference type="VEuPathDB" id="FungiDB:FOXG_19825"/>
<reference evidence="1" key="2">
    <citation type="journal article" date="2010" name="Nature">
        <title>Comparative genomics reveals mobile pathogenicity chromosomes in Fusarium.</title>
        <authorList>
            <person name="Ma L.J."/>
            <person name="van der Does H.C."/>
            <person name="Borkovich K.A."/>
            <person name="Coleman J.J."/>
            <person name="Daboussi M.J."/>
            <person name="Di Pietro A."/>
            <person name="Dufresne M."/>
            <person name="Freitag M."/>
            <person name="Grabherr M."/>
            <person name="Henrissat B."/>
            <person name="Houterman P.M."/>
            <person name="Kang S."/>
            <person name="Shim W.B."/>
            <person name="Woloshuk C."/>
            <person name="Xie X."/>
            <person name="Xu J.R."/>
            <person name="Antoniw J."/>
            <person name="Baker S.E."/>
            <person name="Bluhm B.H."/>
            <person name="Breakspear A."/>
            <person name="Brown D.W."/>
            <person name="Butchko R.A."/>
            <person name="Chapman S."/>
            <person name="Coulson R."/>
            <person name="Coutinho P.M."/>
            <person name="Danchin E.G."/>
            <person name="Diener A."/>
            <person name="Gale L.R."/>
            <person name="Gardiner D.M."/>
            <person name="Goff S."/>
            <person name="Hammond-Kosack K.E."/>
            <person name="Hilburn K."/>
            <person name="Hua-Van A."/>
            <person name="Jonkers W."/>
            <person name="Kazan K."/>
            <person name="Kodira C.D."/>
            <person name="Koehrsen M."/>
            <person name="Kumar L."/>
            <person name="Lee Y.H."/>
            <person name="Li L."/>
            <person name="Manners J.M."/>
            <person name="Miranda-Saavedra D."/>
            <person name="Mukherjee M."/>
            <person name="Park G."/>
            <person name="Park J."/>
            <person name="Park S.Y."/>
            <person name="Proctor R.H."/>
            <person name="Regev A."/>
            <person name="Ruiz-Roldan M.C."/>
            <person name="Sain D."/>
            <person name="Sakthikumar S."/>
            <person name="Sykes S."/>
            <person name="Schwartz D.C."/>
            <person name="Turgeon B.G."/>
            <person name="Wapinski I."/>
            <person name="Yoder O."/>
            <person name="Young S."/>
            <person name="Zeng Q."/>
            <person name="Zhou S."/>
            <person name="Galagan J."/>
            <person name="Cuomo C.A."/>
            <person name="Kistler H.C."/>
            <person name="Rep M."/>
        </authorList>
    </citation>
    <scope>NUCLEOTIDE SEQUENCE [LARGE SCALE GENOMIC DNA]</scope>
    <source>
        <strain evidence="1">4287</strain>
    </source>
</reference>
<protein>
    <submittedName>
        <fullName evidence="1">Uncharacterized protein</fullName>
    </submittedName>
</protein>
<dbReference type="AlphaFoldDB" id="A0A0J9V736"/>
<dbReference type="Proteomes" id="UP000009097">
    <property type="component" value="Unassembled WGS sequence"/>
</dbReference>
<dbReference type="KEGG" id="fox:FOXG_19825"/>
<name>A0A0J9V736_FUSO4</name>
<gene>
    <name evidence="1" type="ORF">FOXG_19825</name>
</gene>
<dbReference type="EMBL" id="DS231705">
    <property type="protein sequence ID" value="KNB07339.1"/>
    <property type="molecule type" value="Genomic_DNA"/>
</dbReference>
<dbReference type="RefSeq" id="XP_018245384.1">
    <property type="nucleotide sequence ID" value="XM_018400101.1"/>
</dbReference>
<dbReference type="GeneID" id="28960531"/>
<sequence>MICFLRVSFGVVLFCVVLWNINSLLYHSFTSSQMSALFVYVHVKNMKRVQLQFCPVLTLGAELLPRPTVNLSHSFPHQTSTSAYFHPSSHPPIHCDTPRRFSYASRKAGHVTDYSRSHSPIITSTIMLKAYKNLSPKTRLGVGIAIIAWGAGGLMLTDPLEKSLGLTPTEEDKAELDKYTPKITTVDKNEKDGN</sequence>
<evidence type="ECO:0000313" key="2">
    <source>
        <dbReference type="Proteomes" id="UP000009097"/>
    </source>
</evidence>
<organism evidence="1 2">
    <name type="scientific">Fusarium oxysporum f. sp. lycopersici (strain 4287 / CBS 123668 / FGSC 9935 / NRRL 34936)</name>
    <name type="common">Fusarium vascular wilt of tomato</name>
    <dbReference type="NCBI Taxonomy" id="426428"/>
    <lineage>
        <taxon>Eukaryota</taxon>
        <taxon>Fungi</taxon>
        <taxon>Dikarya</taxon>
        <taxon>Ascomycota</taxon>
        <taxon>Pezizomycotina</taxon>
        <taxon>Sordariomycetes</taxon>
        <taxon>Hypocreomycetidae</taxon>
        <taxon>Hypocreales</taxon>
        <taxon>Nectriaceae</taxon>
        <taxon>Fusarium</taxon>
        <taxon>Fusarium oxysporum species complex</taxon>
    </lineage>
</organism>
<evidence type="ECO:0000313" key="1">
    <source>
        <dbReference type="EMBL" id="KNB07339.1"/>
    </source>
</evidence>
<reference evidence="1" key="1">
    <citation type="submission" date="2007-04" db="EMBL/GenBank/DDBJ databases">
        <authorList>
            <consortium name="The Broad Institute Genome Sequencing Platform"/>
            <person name="Birren B."/>
            <person name="Lander E."/>
            <person name="Galagan J."/>
            <person name="Nusbaum C."/>
            <person name="Devon K."/>
            <person name="Ma L.-J."/>
            <person name="Jaffe D."/>
            <person name="Butler J."/>
            <person name="Alvarez P."/>
            <person name="Gnerre S."/>
            <person name="Grabherr M."/>
            <person name="Kleber M."/>
            <person name="Mauceli E."/>
            <person name="Brockman W."/>
            <person name="MacCallum I.A."/>
            <person name="Young S."/>
            <person name="LaButti K."/>
            <person name="DeCaprio D."/>
            <person name="Crawford M."/>
            <person name="Koehrsen M."/>
            <person name="Engels R."/>
            <person name="Montgomery P."/>
            <person name="Pearson M."/>
            <person name="Howarth C."/>
            <person name="Larson L."/>
            <person name="White J."/>
            <person name="O'Leary S."/>
            <person name="Kodira C."/>
            <person name="Zeng Q."/>
            <person name="Yandava C."/>
            <person name="Alvarado L."/>
            <person name="Kistler C."/>
            <person name="Shim W.-B."/>
            <person name="Kang S."/>
            <person name="Woloshuk C."/>
        </authorList>
    </citation>
    <scope>NUCLEOTIDE SEQUENCE</scope>
    <source>
        <strain evidence="1">4287</strain>
    </source>
</reference>
<accession>A0A0J9V736</accession>
<proteinExistence type="predicted"/>